<dbReference type="Proteomes" id="UP000823775">
    <property type="component" value="Unassembled WGS sequence"/>
</dbReference>
<accession>A0ABS8VLY3</accession>
<reference evidence="1 2" key="1">
    <citation type="journal article" date="2021" name="BMC Genomics">
        <title>Datura genome reveals duplications of psychoactive alkaloid biosynthetic genes and high mutation rate following tissue culture.</title>
        <authorList>
            <person name="Rajewski A."/>
            <person name="Carter-House D."/>
            <person name="Stajich J."/>
            <person name="Litt A."/>
        </authorList>
    </citation>
    <scope>NUCLEOTIDE SEQUENCE [LARGE SCALE GENOMIC DNA]</scope>
    <source>
        <strain evidence="1">AR-01</strain>
    </source>
</reference>
<comment type="caution">
    <text evidence="1">The sequence shown here is derived from an EMBL/GenBank/DDBJ whole genome shotgun (WGS) entry which is preliminary data.</text>
</comment>
<sequence length="136" mass="14611">MVVGLVLVIFDRGFGGSGGGLGFPGGLGVDERRNRGKYDRSPIGERERCGGLIGRKNGGDQSWLLLEVEDEGVEFSNSLCSFFGERRGEEKMKVTEIGANGFVETEGKAEGVRVVVVRWSSPERTRERGEGGCGGL</sequence>
<organism evidence="1 2">
    <name type="scientific">Datura stramonium</name>
    <name type="common">Jimsonweed</name>
    <name type="synonym">Common thornapple</name>
    <dbReference type="NCBI Taxonomy" id="4076"/>
    <lineage>
        <taxon>Eukaryota</taxon>
        <taxon>Viridiplantae</taxon>
        <taxon>Streptophyta</taxon>
        <taxon>Embryophyta</taxon>
        <taxon>Tracheophyta</taxon>
        <taxon>Spermatophyta</taxon>
        <taxon>Magnoliopsida</taxon>
        <taxon>eudicotyledons</taxon>
        <taxon>Gunneridae</taxon>
        <taxon>Pentapetalae</taxon>
        <taxon>asterids</taxon>
        <taxon>lamiids</taxon>
        <taxon>Solanales</taxon>
        <taxon>Solanaceae</taxon>
        <taxon>Solanoideae</taxon>
        <taxon>Datureae</taxon>
        <taxon>Datura</taxon>
    </lineage>
</organism>
<evidence type="ECO:0000313" key="2">
    <source>
        <dbReference type="Proteomes" id="UP000823775"/>
    </source>
</evidence>
<dbReference type="EMBL" id="JACEIK010005573">
    <property type="protein sequence ID" value="MCE0481824.1"/>
    <property type="molecule type" value="Genomic_DNA"/>
</dbReference>
<evidence type="ECO:0000313" key="1">
    <source>
        <dbReference type="EMBL" id="MCE0481824.1"/>
    </source>
</evidence>
<proteinExistence type="predicted"/>
<feature type="non-terminal residue" evidence="1">
    <location>
        <position position="136"/>
    </location>
</feature>
<keyword evidence="2" id="KW-1185">Reference proteome</keyword>
<protein>
    <submittedName>
        <fullName evidence="1">Uncharacterized protein</fullName>
    </submittedName>
</protein>
<gene>
    <name evidence="1" type="ORF">HAX54_039906</name>
</gene>
<name>A0ABS8VLY3_DATST</name>